<proteinExistence type="predicted"/>
<evidence type="ECO:0000259" key="5">
    <source>
        <dbReference type="PROSITE" id="PS50011"/>
    </source>
</evidence>
<keyword evidence="2" id="KW-0547">Nucleotide-binding</keyword>
<keyword evidence="1" id="KW-0808">Transferase</keyword>
<dbReference type="PANTHER" id="PTHR44329:SF288">
    <property type="entry name" value="MITOGEN-ACTIVATED PROTEIN KINASE KINASE KINASE 20"/>
    <property type="match status" value="1"/>
</dbReference>
<sequence>MVPPQIESTSVLHLSQLEEVGSGLNSTVYKLKGSKIVVKVPRQNSMLHHEVERSIYERFERLPSNANILKYLGETKVERSNATVFAPGLLFEYHPEGILRDVLETNLAPPPADYQKLRFSTDLASALVFVHSCHVVHGDIGLHNILFSREPHARMILADFGGSRIDQSQFLSWPSARYRMEGRDYQSGETYEPTEQHDIFALGMVIYEIMTWSQAWKGKEHPEVLALIRQQQFPDLQLVTLKAMEEVIGNCWGRQYVVASDLLSDLEGMP</sequence>
<dbReference type="Gene3D" id="1.10.510.10">
    <property type="entry name" value="Transferase(Phosphotransferase) domain 1"/>
    <property type="match status" value="1"/>
</dbReference>
<evidence type="ECO:0000256" key="1">
    <source>
        <dbReference type="ARBA" id="ARBA00022679"/>
    </source>
</evidence>
<dbReference type="AlphaFoldDB" id="A0A3D8QZG0"/>
<reference evidence="6 7" key="1">
    <citation type="journal article" date="2018" name="IMA Fungus">
        <title>IMA Genome-F 9: Draft genome sequence of Annulohypoxylon stygium, Aspergillus mulundensis, Berkeleyomyces basicola (syn. Thielaviopsis basicola), Ceratocystis smalleyi, two Cercospora beticola strains, Coleophoma cylindrospora, Fusarium fracticaudum, Phialophora cf. hyalina, and Morchella septimelata.</title>
        <authorList>
            <person name="Wingfield B.D."/>
            <person name="Bills G.F."/>
            <person name="Dong Y."/>
            <person name="Huang W."/>
            <person name="Nel W.J."/>
            <person name="Swalarsk-Parry B.S."/>
            <person name="Vaghefi N."/>
            <person name="Wilken P.M."/>
            <person name="An Z."/>
            <person name="de Beer Z.W."/>
            <person name="De Vos L."/>
            <person name="Chen L."/>
            <person name="Duong T.A."/>
            <person name="Gao Y."/>
            <person name="Hammerbacher A."/>
            <person name="Kikkert J.R."/>
            <person name="Li Y."/>
            <person name="Li H."/>
            <person name="Li K."/>
            <person name="Li Q."/>
            <person name="Liu X."/>
            <person name="Ma X."/>
            <person name="Naidoo K."/>
            <person name="Pethybridge S.J."/>
            <person name="Sun J."/>
            <person name="Steenkamp E.T."/>
            <person name="van der Nest M.A."/>
            <person name="van Wyk S."/>
            <person name="Wingfield M.J."/>
            <person name="Xiong C."/>
            <person name="Yue Q."/>
            <person name="Zhang X."/>
        </authorList>
    </citation>
    <scope>NUCLEOTIDE SEQUENCE [LARGE SCALE GENOMIC DNA]</scope>
    <source>
        <strain evidence="6 7">BP5796</strain>
    </source>
</reference>
<dbReference type="PANTHER" id="PTHR44329">
    <property type="entry name" value="SERINE/THREONINE-PROTEIN KINASE TNNI3K-RELATED"/>
    <property type="match status" value="1"/>
</dbReference>
<accession>A0A3D8QZG0</accession>
<dbReference type="InterPro" id="IPR001245">
    <property type="entry name" value="Ser-Thr/Tyr_kinase_cat_dom"/>
</dbReference>
<evidence type="ECO:0000313" key="7">
    <source>
        <dbReference type="Proteomes" id="UP000256328"/>
    </source>
</evidence>
<keyword evidence="7" id="KW-1185">Reference proteome</keyword>
<keyword evidence="3" id="KW-0418">Kinase</keyword>
<name>A0A3D8QZG0_9HELO</name>
<dbReference type="GO" id="GO:0004674">
    <property type="term" value="F:protein serine/threonine kinase activity"/>
    <property type="evidence" value="ECO:0007669"/>
    <property type="project" value="TreeGrafter"/>
</dbReference>
<dbReference type="InterPro" id="IPR000719">
    <property type="entry name" value="Prot_kinase_dom"/>
</dbReference>
<evidence type="ECO:0000256" key="2">
    <source>
        <dbReference type="ARBA" id="ARBA00022741"/>
    </source>
</evidence>
<dbReference type="CDD" id="cd00180">
    <property type="entry name" value="PKc"/>
    <property type="match status" value="1"/>
</dbReference>
<dbReference type="InterPro" id="IPR051681">
    <property type="entry name" value="Ser/Thr_Kinases-Pseudokinases"/>
</dbReference>
<feature type="domain" description="Protein kinase" evidence="5">
    <location>
        <begin position="14"/>
        <end position="270"/>
    </location>
</feature>
<organism evidence="6 7">
    <name type="scientific">Coleophoma crateriformis</name>
    <dbReference type="NCBI Taxonomy" id="565419"/>
    <lineage>
        <taxon>Eukaryota</taxon>
        <taxon>Fungi</taxon>
        <taxon>Dikarya</taxon>
        <taxon>Ascomycota</taxon>
        <taxon>Pezizomycotina</taxon>
        <taxon>Leotiomycetes</taxon>
        <taxon>Helotiales</taxon>
        <taxon>Dermateaceae</taxon>
        <taxon>Coleophoma</taxon>
    </lineage>
</organism>
<evidence type="ECO:0000313" key="6">
    <source>
        <dbReference type="EMBL" id="RDW67051.1"/>
    </source>
</evidence>
<dbReference type="SUPFAM" id="SSF56112">
    <property type="entry name" value="Protein kinase-like (PK-like)"/>
    <property type="match status" value="1"/>
</dbReference>
<dbReference type="Proteomes" id="UP000256328">
    <property type="component" value="Unassembled WGS sequence"/>
</dbReference>
<gene>
    <name evidence="6" type="ORF">BP5796_09800</name>
</gene>
<dbReference type="Pfam" id="PF07714">
    <property type="entry name" value="PK_Tyr_Ser-Thr"/>
    <property type="match status" value="1"/>
</dbReference>
<evidence type="ECO:0000256" key="3">
    <source>
        <dbReference type="ARBA" id="ARBA00022777"/>
    </source>
</evidence>
<dbReference type="PROSITE" id="PS50011">
    <property type="entry name" value="PROTEIN_KINASE_DOM"/>
    <property type="match status" value="1"/>
</dbReference>
<comment type="caution">
    <text evidence="6">The sequence shown here is derived from an EMBL/GenBank/DDBJ whole genome shotgun (WGS) entry which is preliminary data.</text>
</comment>
<evidence type="ECO:0000256" key="4">
    <source>
        <dbReference type="ARBA" id="ARBA00022840"/>
    </source>
</evidence>
<dbReference type="InterPro" id="IPR011009">
    <property type="entry name" value="Kinase-like_dom_sf"/>
</dbReference>
<dbReference type="OrthoDB" id="1668230at2759"/>
<dbReference type="EMBL" id="PDLN01000014">
    <property type="protein sequence ID" value="RDW67051.1"/>
    <property type="molecule type" value="Genomic_DNA"/>
</dbReference>
<dbReference type="GO" id="GO:0005524">
    <property type="term" value="F:ATP binding"/>
    <property type="evidence" value="ECO:0007669"/>
    <property type="project" value="UniProtKB-KW"/>
</dbReference>
<keyword evidence="4" id="KW-0067">ATP-binding</keyword>
<protein>
    <recommendedName>
        <fullName evidence="5">Protein kinase domain-containing protein</fullName>
    </recommendedName>
</protein>